<keyword evidence="2 4" id="KW-0647">Proteasome</keyword>
<keyword evidence="6" id="KW-1185">Reference proteome</keyword>
<sequence length="242" mass="27091">MATQFDEYSRGDPFIHAADQANNSAEYKRHWSPYSWHGGTCLAIAGDDFVLMASDTRLGEHGGIYTRELNRNSPVTDHCAIGQCGFQGDARVLLQNVKAKIRIYEHQHMEQPTAPAIAAMLSTMLYYKRFFPYYVYNIVAGLDGDGKGSVFSYDPVGSYDQVPMVCYGSAQNLIQPFLDNQIRRPHIKEDAAPKMTRERVRQLAIDAFISASERETNTGDGITVTLIDKTGTTVETIPLRRD</sequence>
<dbReference type="GO" id="GO:0005634">
    <property type="term" value="C:nucleus"/>
    <property type="evidence" value="ECO:0007669"/>
    <property type="project" value="UniProtKB-SubCell"/>
</dbReference>
<dbReference type="GO" id="GO:0005737">
    <property type="term" value="C:cytoplasm"/>
    <property type="evidence" value="ECO:0007669"/>
    <property type="project" value="UniProtKB-SubCell"/>
</dbReference>
<evidence type="ECO:0000256" key="4">
    <source>
        <dbReference type="RuleBase" id="RU004203"/>
    </source>
</evidence>
<dbReference type="InParanoid" id="E4X9T0"/>
<dbReference type="SUPFAM" id="SSF56235">
    <property type="entry name" value="N-terminal nucleophile aminohydrolases (Ntn hydrolases)"/>
    <property type="match status" value="1"/>
</dbReference>
<organism evidence="5">
    <name type="scientific">Oikopleura dioica</name>
    <name type="common">Tunicate</name>
    <dbReference type="NCBI Taxonomy" id="34765"/>
    <lineage>
        <taxon>Eukaryota</taxon>
        <taxon>Metazoa</taxon>
        <taxon>Chordata</taxon>
        <taxon>Tunicata</taxon>
        <taxon>Appendicularia</taxon>
        <taxon>Copelata</taxon>
        <taxon>Oikopleuridae</taxon>
        <taxon>Oikopleura</taxon>
    </lineage>
</organism>
<dbReference type="Gene3D" id="3.60.20.10">
    <property type="entry name" value="Glutamine Phosphoribosylpyrophosphate, subunit 1, domain 1"/>
    <property type="match status" value="1"/>
</dbReference>
<dbReference type="Pfam" id="PF00227">
    <property type="entry name" value="Proteasome"/>
    <property type="match status" value="1"/>
</dbReference>
<dbReference type="PROSITE" id="PS51476">
    <property type="entry name" value="PROTEASOME_BETA_2"/>
    <property type="match status" value="1"/>
</dbReference>
<dbReference type="GO" id="GO:0051603">
    <property type="term" value="P:proteolysis involved in protein catabolic process"/>
    <property type="evidence" value="ECO:0007669"/>
    <property type="project" value="InterPro"/>
</dbReference>
<name>E4X9T0_OIKDI</name>
<dbReference type="FunFam" id="3.60.20.10:FF:000027">
    <property type="entry name" value="Proteasome subunit beta type-6"/>
    <property type="match status" value="1"/>
</dbReference>
<evidence type="ECO:0000313" key="5">
    <source>
        <dbReference type="EMBL" id="CBY08480.1"/>
    </source>
</evidence>
<evidence type="ECO:0000313" key="6">
    <source>
        <dbReference type="Proteomes" id="UP000001307"/>
    </source>
</evidence>
<comment type="subunit">
    <text evidence="4">Component of the proteasome complex.</text>
</comment>
<proteinExistence type="inferred from homology"/>
<evidence type="ECO:0000256" key="1">
    <source>
        <dbReference type="ARBA" id="ARBA00022490"/>
    </source>
</evidence>
<keyword evidence="3 4" id="KW-0539">Nucleus</keyword>
<dbReference type="InterPro" id="IPR029055">
    <property type="entry name" value="Ntn_hydrolases_N"/>
</dbReference>
<dbReference type="FunCoup" id="E4X9T0">
    <property type="interactions" value="837"/>
</dbReference>
<keyword evidence="1 4" id="KW-0963">Cytoplasm</keyword>
<evidence type="ECO:0000256" key="3">
    <source>
        <dbReference type="ARBA" id="ARBA00023242"/>
    </source>
</evidence>
<dbReference type="InterPro" id="IPR001353">
    <property type="entry name" value="Proteasome_sua/b"/>
</dbReference>
<protein>
    <recommendedName>
        <fullName evidence="4">Proteasome subunit beta</fullName>
    </recommendedName>
</protein>
<dbReference type="GO" id="GO:0005839">
    <property type="term" value="C:proteasome core complex"/>
    <property type="evidence" value="ECO:0007669"/>
    <property type="project" value="InterPro"/>
</dbReference>
<comment type="similarity">
    <text evidence="4">Belongs to the peptidase T1B family.</text>
</comment>
<dbReference type="PANTHER" id="PTHR32194:SF2">
    <property type="entry name" value="PROTEASOME SUBUNIT BETA TYPE-1"/>
    <property type="match status" value="1"/>
</dbReference>
<dbReference type="InterPro" id="IPR023333">
    <property type="entry name" value="Proteasome_suB-type"/>
</dbReference>
<accession>E4X9T0</accession>
<dbReference type="InterPro" id="IPR016050">
    <property type="entry name" value="Proteasome_bsu_CS"/>
</dbReference>
<evidence type="ECO:0000256" key="2">
    <source>
        <dbReference type="ARBA" id="ARBA00022942"/>
    </source>
</evidence>
<dbReference type="OrthoDB" id="268479at2759"/>
<gene>
    <name evidence="5" type="ORF">GSOID_T00005051001</name>
</gene>
<dbReference type="AlphaFoldDB" id="E4X9T0"/>
<dbReference type="Proteomes" id="UP000001307">
    <property type="component" value="Unassembled WGS sequence"/>
</dbReference>
<dbReference type="PROSITE" id="PS00854">
    <property type="entry name" value="PROTEASOME_BETA_1"/>
    <property type="match status" value="1"/>
</dbReference>
<comment type="subcellular location">
    <subcellularLocation>
        <location evidence="4">Cytoplasm</location>
    </subcellularLocation>
    <subcellularLocation>
        <location evidence="4">Nucleus</location>
    </subcellularLocation>
</comment>
<dbReference type="EMBL" id="FN653031">
    <property type="protein sequence ID" value="CBY08480.1"/>
    <property type="molecule type" value="Genomic_DNA"/>
</dbReference>
<dbReference type="MEROPS" id="T01.990"/>
<dbReference type="PANTHER" id="PTHR32194">
    <property type="entry name" value="METALLOPROTEASE TLDD"/>
    <property type="match status" value="1"/>
</dbReference>
<comment type="function">
    <text evidence="4">Component of the proteasome, a multicatalytic proteinase complex which is characterized by its ability to cleave peptides with Arg, Phe, Tyr, Leu, and Glu adjacent to the leaving group at neutral or slightly basic pH. The proteasome has an ATP-dependent proteolytic activity.</text>
</comment>
<reference evidence="5" key="1">
    <citation type="journal article" date="2010" name="Science">
        <title>Plasticity of animal genome architecture unmasked by rapid evolution of a pelagic tunicate.</title>
        <authorList>
            <person name="Denoeud F."/>
            <person name="Henriet S."/>
            <person name="Mungpakdee S."/>
            <person name="Aury J.M."/>
            <person name="Da Silva C."/>
            <person name="Brinkmann H."/>
            <person name="Mikhaleva J."/>
            <person name="Olsen L.C."/>
            <person name="Jubin C."/>
            <person name="Canestro C."/>
            <person name="Bouquet J.M."/>
            <person name="Danks G."/>
            <person name="Poulain J."/>
            <person name="Campsteijn C."/>
            <person name="Adamski M."/>
            <person name="Cross I."/>
            <person name="Yadetie F."/>
            <person name="Muffato M."/>
            <person name="Louis A."/>
            <person name="Butcher S."/>
            <person name="Tsagkogeorga G."/>
            <person name="Konrad A."/>
            <person name="Singh S."/>
            <person name="Jensen M.F."/>
            <person name="Cong E.H."/>
            <person name="Eikeseth-Otteraa H."/>
            <person name="Noel B."/>
            <person name="Anthouard V."/>
            <person name="Porcel B.M."/>
            <person name="Kachouri-Lafond R."/>
            <person name="Nishino A."/>
            <person name="Ugolini M."/>
            <person name="Chourrout P."/>
            <person name="Nishida H."/>
            <person name="Aasland R."/>
            <person name="Huzurbazar S."/>
            <person name="Westhof E."/>
            <person name="Delsuc F."/>
            <person name="Lehrach H."/>
            <person name="Reinhardt R."/>
            <person name="Weissenbach J."/>
            <person name="Roy S.W."/>
            <person name="Artiguenave F."/>
            <person name="Postlethwait J.H."/>
            <person name="Manak J.R."/>
            <person name="Thompson E.M."/>
            <person name="Jaillon O."/>
            <person name="Du Pasquier L."/>
            <person name="Boudinot P."/>
            <person name="Liberles D.A."/>
            <person name="Volff J.N."/>
            <person name="Philippe H."/>
            <person name="Lenhard B."/>
            <person name="Roest Crollius H."/>
            <person name="Wincker P."/>
            <person name="Chourrout D."/>
        </authorList>
    </citation>
    <scope>NUCLEOTIDE SEQUENCE [LARGE SCALE GENOMIC DNA]</scope>
</reference>